<evidence type="ECO:0000259" key="1">
    <source>
        <dbReference type="Pfam" id="PF00501"/>
    </source>
</evidence>
<sequence length="266" mass="28129">MTRMRNAESFGLPQADVRDEQSCLSAWDNAAALTTTGLAGATVPGLFAEQVARSPSAPALTFLGTTLTYRELDQAADQLAWRLAGHGIGRGDVVALLLQRSAEAVIAVAAVLKTGAAYLPIDPALPDARITLMIDDAMPVAALTTTGLRPRLSGHQLPLIAVDDPTLRCSPSYPLDHPRPDDIAYIIYTSGTTGTPKGVAISHHNITQLLTAPTAFTPAAGQTLTHCHSYGFDVSVWEIWSALLHGARLLVVPETITGSPPNCTDY</sequence>
<dbReference type="GO" id="GO:0043041">
    <property type="term" value="P:amino acid activation for nonribosomal peptide biosynthetic process"/>
    <property type="evidence" value="ECO:0007669"/>
    <property type="project" value="TreeGrafter"/>
</dbReference>
<dbReference type="GO" id="GO:0005829">
    <property type="term" value="C:cytosol"/>
    <property type="evidence" value="ECO:0007669"/>
    <property type="project" value="TreeGrafter"/>
</dbReference>
<organism evidence="2 3">
    <name type="scientific">Mycobacterium kansasii</name>
    <dbReference type="NCBI Taxonomy" id="1768"/>
    <lineage>
        <taxon>Bacteria</taxon>
        <taxon>Bacillati</taxon>
        <taxon>Actinomycetota</taxon>
        <taxon>Actinomycetes</taxon>
        <taxon>Mycobacteriales</taxon>
        <taxon>Mycobacteriaceae</taxon>
        <taxon>Mycobacterium</taxon>
    </lineage>
</organism>
<dbReference type="InterPro" id="IPR020459">
    <property type="entry name" value="AMP-binding"/>
</dbReference>
<dbReference type="GO" id="GO:0044550">
    <property type="term" value="P:secondary metabolite biosynthetic process"/>
    <property type="evidence" value="ECO:0007669"/>
    <property type="project" value="TreeGrafter"/>
</dbReference>
<gene>
    <name evidence="2" type="ORF">BZL30_6577</name>
</gene>
<dbReference type="PRINTS" id="PR00154">
    <property type="entry name" value="AMPBINDING"/>
</dbReference>
<reference evidence="2 3" key="1">
    <citation type="submission" date="2017-02" db="EMBL/GenBank/DDBJ databases">
        <title>Complete genome sequences of Mycobacterium kansasii strains isolated from rhesus macaques.</title>
        <authorList>
            <person name="Panda A."/>
            <person name="Nagaraj S."/>
            <person name="Zhao X."/>
            <person name="Tettelin H."/>
            <person name="Detolla L.J."/>
        </authorList>
    </citation>
    <scope>NUCLEOTIDE SEQUENCE [LARGE SCALE GENOMIC DNA]</scope>
    <source>
        <strain evidence="2 3">11-3813</strain>
    </source>
</reference>
<dbReference type="GO" id="GO:0031177">
    <property type="term" value="F:phosphopantetheine binding"/>
    <property type="evidence" value="ECO:0007669"/>
    <property type="project" value="TreeGrafter"/>
</dbReference>
<feature type="domain" description="AMP-dependent synthetase/ligase" evidence="1">
    <location>
        <begin position="47"/>
        <end position="257"/>
    </location>
</feature>
<dbReference type="PROSITE" id="PS00455">
    <property type="entry name" value="AMP_BINDING"/>
    <property type="match status" value="1"/>
</dbReference>
<dbReference type="InterPro" id="IPR000873">
    <property type="entry name" value="AMP-dep_synth/lig_dom"/>
</dbReference>
<evidence type="ECO:0000313" key="2">
    <source>
        <dbReference type="EMBL" id="OOK70160.1"/>
    </source>
</evidence>
<comment type="caution">
    <text evidence="2">The sequence shown here is derived from an EMBL/GenBank/DDBJ whole genome shotgun (WGS) entry which is preliminary data.</text>
</comment>
<dbReference type="PANTHER" id="PTHR45527">
    <property type="entry name" value="NONRIBOSOMAL PEPTIDE SYNTHETASE"/>
    <property type="match status" value="1"/>
</dbReference>
<protein>
    <submittedName>
        <fullName evidence="2">AMP-binding enzyme family protein</fullName>
    </submittedName>
</protein>
<dbReference type="PANTHER" id="PTHR45527:SF1">
    <property type="entry name" value="FATTY ACID SYNTHASE"/>
    <property type="match status" value="1"/>
</dbReference>
<dbReference type="Proteomes" id="UP000189229">
    <property type="component" value="Unassembled WGS sequence"/>
</dbReference>
<dbReference type="EMBL" id="MVBM01000006">
    <property type="protein sequence ID" value="OOK70160.1"/>
    <property type="molecule type" value="Genomic_DNA"/>
</dbReference>
<dbReference type="Pfam" id="PF00501">
    <property type="entry name" value="AMP-binding"/>
    <property type="match status" value="1"/>
</dbReference>
<dbReference type="InterPro" id="IPR020845">
    <property type="entry name" value="AMP-binding_CS"/>
</dbReference>
<accession>A0A1V3WTA3</accession>
<dbReference type="AlphaFoldDB" id="A0A1V3WTA3"/>
<dbReference type="Gene3D" id="3.40.50.980">
    <property type="match status" value="2"/>
</dbReference>
<proteinExistence type="predicted"/>
<dbReference type="FunFam" id="3.40.50.980:FF:000001">
    <property type="entry name" value="Non-ribosomal peptide synthetase"/>
    <property type="match status" value="1"/>
</dbReference>
<name>A0A1V3WTA3_MYCKA</name>
<dbReference type="SUPFAM" id="SSF56801">
    <property type="entry name" value="Acetyl-CoA synthetase-like"/>
    <property type="match status" value="1"/>
</dbReference>
<evidence type="ECO:0000313" key="3">
    <source>
        <dbReference type="Proteomes" id="UP000189229"/>
    </source>
</evidence>